<dbReference type="PANTHER" id="PTHR15512:SF0">
    <property type="entry name" value="TERF1-INTERACTING NUCLEAR FACTOR 2"/>
    <property type="match status" value="1"/>
</dbReference>
<dbReference type="Pfam" id="PF14973">
    <property type="entry name" value="TINF2_N"/>
    <property type="match status" value="1"/>
</dbReference>
<dbReference type="AlphaFoldDB" id="A0AA41N0P6"/>
<dbReference type="GO" id="GO:0070187">
    <property type="term" value="C:shelterin complex"/>
    <property type="evidence" value="ECO:0007669"/>
    <property type="project" value="InterPro"/>
</dbReference>
<evidence type="ECO:0000313" key="3">
    <source>
        <dbReference type="Proteomes" id="UP001166674"/>
    </source>
</evidence>
<dbReference type="CDD" id="cd11741">
    <property type="entry name" value="TIN2_TBM"/>
    <property type="match status" value="1"/>
</dbReference>
<protein>
    <submittedName>
        <fullName evidence="2">TERF1-interacting nuclear factor 2</fullName>
    </submittedName>
</protein>
<organism evidence="2 3">
    <name type="scientific">Sciurus carolinensis</name>
    <name type="common">Eastern gray squirrel</name>
    <dbReference type="NCBI Taxonomy" id="30640"/>
    <lineage>
        <taxon>Eukaryota</taxon>
        <taxon>Metazoa</taxon>
        <taxon>Chordata</taxon>
        <taxon>Craniata</taxon>
        <taxon>Vertebrata</taxon>
        <taxon>Euteleostomi</taxon>
        <taxon>Mammalia</taxon>
        <taxon>Eutheria</taxon>
        <taxon>Euarchontoglires</taxon>
        <taxon>Glires</taxon>
        <taxon>Rodentia</taxon>
        <taxon>Sciuromorpha</taxon>
        <taxon>Sciuridae</taxon>
        <taxon>Sciurinae</taxon>
        <taxon>Sciurini</taxon>
        <taxon>Sciurus</taxon>
    </lineage>
</organism>
<dbReference type="Proteomes" id="UP001166674">
    <property type="component" value="Unassembled WGS sequence"/>
</dbReference>
<dbReference type="EMBL" id="JAATJV010376057">
    <property type="protein sequence ID" value="MBZ3881349.1"/>
    <property type="molecule type" value="Genomic_DNA"/>
</dbReference>
<reference evidence="2" key="1">
    <citation type="submission" date="2020-03" db="EMBL/GenBank/DDBJ databases">
        <title>Studies in the Genomics of Life Span.</title>
        <authorList>
            <person name="Glass D."/>
        </authorList>
    </citation>
    <scope>NUCLEOTIDE SEQUENCE</scope>
    <source>
        <strain evidence="2">SUZIE</strain>
        <tissue evidence="2">Muscle</tissue>
    </source>
</reference>
<proteinExistence type="predicted"/>
<gene>
    <name evidence="2" type="ORF">SUZIE_162480</name>
</gene>
<keyword evidence="3" id="KW-1185">Reference proteome</keyword>
<comment type="caution">
    <text evidence="2">The sequence shown here is derived from an EMBL/GenBank/DDBJ whole genome shotgun (WGS) entry which is preliminary data.</text>
</comment>
<accession>A0AA41N0P6</accession>
<sequence>MTTPPGAGPATLRFAAAASWQVLRRRSVEHFPRVLEFLRSLRAAAPGLVRYRHHERLCMGLKAKVVVELILQGRPWAQVLNALNHHFPESGPVVRDPKATKQDLRKILEAQETFCQQVKQLSEASVDLASKLQELKQEYGEPFLDAMEKLFFEYMCQLEKALPTVQTQQLQDVLSWIQPGVSITSSVALSQYGVDMGWPLPECSVSDSVNLTDLIEQNPPLQPALALHSPPKAKLDLQRPASRKHPEPLAGHHFNLAPLGRRKIRSRWTSARGGHKERPMVMLFPFRNLGTPAQVISKPESREEHGIHTEDTSDAVGTRTAITGKSKSPSQILGERALKEHPADLSASEQKENCLDCYVDPLRLSLSPPRAKNPVCSPSLCSSVITIGDLVLDSDEEENSQREGKESLENYQKTKFDTLIPTFCEYLPTSGPSMVPAPSCDHLDSSRPL</sequence>
<dbReference type="CDD" id="cd11657">
    <property type="entry name" value="TIN2_N"/>
    <property type="match status" value="1"/>
</dbReference>
<feature type="domain" description="TERF1-interacting nuclear factor 2 N-terminal" evidence="1">
    <location>
        <begin position="20"/>
        <end position="169"/>
    </location>
</feature>
<evidence type="ECO:0000313" key="2">
    <source>
        <dbReference type="EMBL" id="MBZ3881349.1"/>
    </source>
</evidence>
<dbReference type="PANTHER" id="PTHR15512">
    <property type="entry name" value="TERF1-INTERACTING NUCLEAR FACTOR 2"/>
    <property type="match status" value="1"/>
</dbReference>
<dbReference type="GO" id="GO:1904356">
    <property type="term" value="P:regulation of telomere maintenance via telomere lengthening"/>
    <property type="evidence" value="ECO:0007669"/>
    <property type="project" value="TreeGrafter"/>
</dbReference>
<dbReference type="InterPro" id="IPR029400">
    <property type="entry name" value="TINF2_N"/>
</dbReference>
<dbReference type="GO" id="GO:0016233">
    <property type="term" value="P:telomere capping"/>
    <property type="evidence" value="ECO:0007669"/>
    <property type="project" value="InterPro"/>
</dbReference>
<name>A0AA41N0P6_SCICA</name>
<dbReference type="GO" id="GO:0042162">
    <property type="term" value="F:telomeric DNA binding"/>
    <property type="evidence" value="ECO:0007669"/>
    <property type="project" value="TreeGrafter"/>
</dbReference>
<evidence type="ECO:0000259" key="1">
    <source>
        <dbReference type="Pfam" id="PF14973"/>
    </source>
</evidence>
<dbReference type="InterPro" id="IPR039098">
    <property type="entry name" value="TINF2"/>
</dbReference>